<feature type="domain" description="DUF4340" evidence="2">
    <location>
        <begin position="1083"/>
        <end position="1219"/>
    </location>
</feature>
<accession>A0A2Z3HJE5</accession>
<reference evidence="3 4" key="1">
    <citation type="submission" date="2018-01" db="EMBL/GenBank/DDBJ databases">
        <title>G. obscuriglobus.</title>
        <authorList>
            <person name="Franke J."/>
            <person name="Blomberg W."/>
            <person name="Selmecki A."/>
        </authorList>
    </citation>
    <scope>NUCLEOTIDE SEQUENCE [LARGE SCALE GENOMIC DNA]</scope>
    <source>
        <strain evidence="3 4">DSM 5831</strain>
    </source>
</reference>
<dbReference type="InterPro" id="IPR025641">
    <property type="entry name" value="DUF4340"/>
</dbReference>
<feature type="domain" description="DUF4340" evidence="2">
    <location>
        <begin position="658"/>
        <end position="798"/>
    </location>
</feature>
<gene>
    <name evidence="3" type="ORF">C1280_34305</name>
</gene>
<evidence type="ECO:0000256" key="1">
    <source>
        <dbReference type="SAM" id="MobiDB-lite"/>
    </source>
</evidence>
<feature type="region of interest" description="Disordered" evidence="1">
    <location>
        <begin position="466"/>
        <end position="502"/>
    </location>
</feature>
<feature type="domain" description="DUF4340" evidence="2">
    <location>
        <begin position="1226"/>
        <end position="1362"/>
    </location>
</feature>
<sequence>MNWKSTLLLVTLAAGAGVWLFKGDEWFPKLAPRPAAPDSAALASVETDLTPETITRVEVLPGGGEPFVLEKGPAGWSQPGNWPLRAAEANELVATLASLRTRFRPVPLAGDADAPAAYGVAAAQKPVVVKVKANGTDYTLTFGEPKPGAGDTAFTKPAFVRVNDAPEVLKLGPDVMPVLRRPAEAYRRRQLFADVERVKLPGTPPPAGPGAPPAESAPTTVSLPGESIEEVRVTGKGVTAFGLTPWFLDGRFALKRTGPTPPPAAATKGAEPVVQPDRLADAWELSAPVRERAEPARLQQVLAAVPELWVEDFVPTAQGALAEHPFAIAQLLPVPVEPFPGLLARLHPETVTDPREELKKSKESVTVRLKSGTAVTVKFGGTAKTVERDEQITIPNPMGGPPRTITQKVPTPYRYAQIEGNPQLFTVGTDKLNGLFVKAGEVADARVARFTESDVQTITIAPPGKAPLTLMRKKGSPKAAKDEDRQDRWLIDQQPNPVPADPARVDDLLGKLAGFRGATDIDLYKADPKARGLDPASATLVTVTAREKRPEGEPEAPAREYKLLIGAPDFAKGKFPVQLAGWPRVALIDDRVPGASDAGWLVPKLFPERLSAQFSRPAVVYRGRKLLDATDAKLVSVSTDGPNGFAIKKEKAGERDVWKLTAPIASDTDPANVANLLNQLTGLQAAEFVAEKTASPAGYGLDKPKLTVQFRFDDERAYKLEVGGPRPGKKDEVFARLDGGDVFALAVATRDALAAGPVGLLPLQVWLVPPDKVTAAEIARPDAPADSFALTKDGTNWKLTGPFTAPVPFLSAQPMLTGVGALAATKYEALTAADPAKYGFDKPLLKVKLTYTEKAGDADKSVTKAAVIGGTVPNGTDRYAKLDEPNAPVFVVPAAYLANVQVSPLGLLDRNLLFLDAAKITKVQIDGDKPDSTVTLTKDDKGKWAAAGAAFTVDTVAAGQLVSQLAPLPVERLAGYGDAVKWADYGLDKPAVTITVTLGTEKPETRKLQIGKPDPIGGRFVRVDGGKAVGVIPPAAVPQLVRTKLEFADRTLLTFDPATLNGLTRTKGKEQLELAPAASGTGWDVVKPAKLKADQPLLDELADQLGRLRAEKVAAFGKKADVFKEYGLEPPEASVTLTVGEKAEQKVLRLGRPVDAKKPELGRYAAVEGAGADATVGVLPAALAGKLLAPAVSFRDRAMVKFVDADLLRLERGPRKVTFAKVNGTWKVTAPAAADAEQAPLDDLVNELAKLRAADWVAEAGADLKPFGLDKPEATWTVTNGDKVEAVLHIGTAAPDGRVYARVGSMGPVALLSRDQTARVLAEYRVRKPWTLDAFQAEKLEFTQAGKTFTLQKDGAAWTDPAAPKDIVSAPAVTELLGGLTALQVERYAVDEKADLKLFGLEKPEATLTVTFKDGSKRELAVGGVVGGTGDKQRYARVVDKDRTDVFVLSAADTDRLTRARGVYVQKK</sequence>
<keyword evidence="4" id="KW-1185">Reference proteome</keyword>
<dbReference type="RefSeq" id="WP_010035593.1">
    <property type="nucleotide sequence ID" value="NZ_CP025958.1"/>
</dbReference>
<feature type="domain" description="DUF4340" evidence="2">
    <location>
        <begin position="950"/>
        <end position="1080"/>
    </location>
</feature>
<evidence type="ECO:0000259" key="2">
    <source>
        <dbReference type="Pfam" id="PF14238"/>
    </source>
</evidence>
<dbReference type="KEGG" id="gog:C1280_34305"/>
<dbReference type="EMBL" id="CP025958">
    <property type="protein sequence ID" value="AWM41580.1"/>
    <property type="molecule type" value="Genomic_DNA"/>
</dbReference>
<feature type="compositionally biased region" description="Basic and acidic residues" evidence="1">
    <location>
        <begin position="479"/>
        <end position="490"/>
    </location>
</feature>
<evidence type="ECO:0000313" key="3">
    <source>
        <dbReference type="EMBL" id="AWM41580.1"/>
    </source>
</evidence>
<feature type="region of interest" description="Disordered" evidence="1">
    <location>
        <begin position="199"/>
        <end position="221"/>
    </location>
</feature>
<dbReference type="OrthoDB" id="222225at2"/>
<feature type="compositionally biased region" description="Pro residues" evidence="1">
    <location>
        <begin position="202"/>
        <end position="212"/>
    </location>
</feature>
<proteinExistence type="predicted"/>
<protein>
    <submittedName>
        <fullName evidence="3">DUF4340 domain-containing protein</fullName>
    </submittedName>
</protein>
<name>A0A2Z3HJE5_9BACT</name>
<feature type="domain" description="DUF4340" evidence="2">
    <location>
        <begin position="1371"/>
        <end position="1458"/>
    </location>
</feature>
<evidence type="ECO:0000313" key="4">
    <source>
        <dbReference type="Proteomes" id="UP000245802"/>
    </source>
</evidence>
<organism evidence="3 4">
    <name type="scientific">Gemmata obscuriglobus</name>
    <dbReference type="NCBI Taxonomy" id="114"/>
    <lineage>
        <taxon>Bacteria</taxon>
        <taxon>Pseudomonadati</taxon>
        <taxon>Planctomycetota</taxon>
        <taxon>Planctomycetia</taxon>
        <taxon>Gemmatales</taxon>
        <taxon>Gemmataceae</taxon>
        <taxon>Gemmata</taxon>
    </lineage>
</organism>
<dbReference type="Pfam" id="PF14238">
    <property type="entry name" value="DUF4340"/>
    <property type="match status" value="5"/>
</dbReference>
<dbReference type="Proteomes" id="UP000245802">
    <property type="component" value="Chromosome"/>
</dbReference>